<proteinExistence type="predicted"/>
<dbReference type="Pfam" id="PF04014">
    <property type="entry name" value="MazE_antitoxin"/>
    <property type="match status" value="1"/>
</dbReference>
<reference evidence="2 3" key="1">
    <citation type="submission" date="2017-07" db="EMBL/GenBank/DDBJ databases">
        <title>A draft genome sequence of Komagataeibacter xylinus LMG 1515.</title>
        <authorList>
            <person name="Skraban J."/>
            <person name="Cleenwerck I."/>
            <person name="Vandamme P."/>
            <person name="Trcek J."/>
        </authorList>
    </citation>
    <scope>NUCLEOTIDE SEQUENCE [LARGE SCALE GENOMIC DNA]</scope>
    <source>
        <strain evidence="2 3">LMG 1515</strain>
    </source>
</reference>
<evidence type="ECO:0000313" key="2">
    <source>
        <dbReference type="EMBL" id="PYD55449.1"/>
    </source>
</evidence>
<keyword evidence="3" id="KW-1185">Reference proteome</keyword>
<dbReference type="InterPro" id="IPR007159">
    <property type="entry name" value="SpoVT-AbrB_dom"/>
</dbReference>
<feature type="domain" description="SpoVT-AbrB" evidence="1">
    <location>
        <begin position="3"/>
        <end position="32"/>
    </location>
</feature>
<protein>
    <submittedName>
        <fullName evidence="2">AbrB/MazE/SpoVT family DNA-binding domain-containing protein</fullName>
    </submittedName>
</protein>
<evidence type="ECO:0000313" key="3">
    <source>
        <dbReference type="Proteomes" id="UP000248257"/>
    </source>
</evidence>
<dbReference type="RefSeq" id="WP_061276473.1">
    <property type="nucleotide sequence ID" value="NZ_CBCRXN010000113.1"/>
</dbReference>
<keyword evidence="2" id="KW-0238">DNA-binding</keyword>
<accession>A0A318PE53</accession>
<organism evidence="2 3">
    <name type="scientific">Komagataeibacter xylinus</name>
    <name type="common">Gluconacetobacter xylinus</name>
    <dbReference type="NCBI Taxonomy" id="28448"/>
    <lineage>
        <taxon>Bacteria</taxon>
        <taxon>Pseudomonadati</taxon>
        <taxon>Pseudomonadota</taxon>
        <taxon>Alphaproteobacteria</taxon>
        <taxon>Acetobacterales</taxon>
        <taxon>Acetobacteraceae</taxon>
        <taxon>Komagataeibacter</taxon>
    </lineage>
</organism>
<dbReference type="STRING" id="1220579.GCA_001571345_03139"/>
<name>A0A318PE53_KOMXY</name>
<dbReference type="GO" id="GO:0003677">
    <property type="term" value="F:DNA binding"/>
    <property type="evidence" value="ECO:0007669"/>
    <property type="project" value="UniProtKB-KW"/>
</dbReference>
<sequence>MQVSKWGNCLAVRIPAHIVKQLGLQEGDSVDAVFSRLKTRQEALRSMKEVGRRLPADFRFERERDEK</sequence>
<comment type="caution">
    <text evidence="2">The sequence shown here is derived from an EMBL/GenBank/DDBJ whole genome shotgun (WGS) entry which is preliminary data.</text>
</comment>
<evidence type="ECO:0000259" key="1">
    <source>
        <dbReference type="Pfam" id="PF04014"/>
    </source>
</evidence>
<gene>
    <name evidence="2" type="ORF">CFR75_16515</name>
</gene>
<dbReference type="InterPro" id="IPR037914">
    <property type="entry name" value="SpoVT-AbrB_sf"/>
</dbReference>
<dbReference type="Gene3D" id="2.10.260.10">
    <property type="match status" value="1"/>
</dbReference>
<dbReference type="SUPFAM" id="SSF89447">
    <property type="entry name" value="AbrB/MazE/MraZ-like"/>
    <property type="match status" value="1"/>
</dbReference>
<dbReference type="EMBL" id="NKUC01000084">
    <property type="protein sequence ID" value="PYD55449.1"/>
    <property type="molecule type" value="Genomic_DNA"/>
</dbReference>
<dbReference type="Proteomes" id="UP000248257">
    <property type="component" value="Unassembled WGS sequence"/>
</dbReference>
<dbReference type="OrthoDB" id="9795766at2"/>
<dbReference type="AlphaFoldDB" id="A0A318PE53"/>